<comment type="cofactor">
    <cofactor evidence="2">
        <name>Mg(2+)</name>
        <dbReference type="ChEBI" id="CHEBI:18420"/>
    </cofactor>
</comment>
<evidence type="ECO:0000256" key="4">
    <source>
        <dbReference type="ARBA" id="ARBA00007837"/>
    </source>
</evidence>
<dbReference type="SUPFAM" id="SSF52009">
    <property type="entry name" value="Phosphohistidine domain"/>
    <property type="match status" value="1"/>
</dbReference>
<name>A0ABZ3D917_9PROT</name>
<organism evidence="14 15">
    <name type="scientific">Nguyenibacter vanlangensis</name>
    <dbReference type="NCBI Taxonomy" id="1216886"/>
    <lineage>
        <taxon>Bacteria</taxon>
        <taxon>Pseudomonadati</taxon>
        <taxon>Pseudomonadota</taxon>
        <taxon>Alphaproteobacteria</taxon>
        <taxon>Acetobacterales</taxon>
        <taxon>Acetobacteraceae</taxon>
        <taxon>Nguyenibacter</taxon>
    </lineage>
</organism>
<dbReference type="Gene3D" id="1.10.274.10">
    <property type="entry name" value="PtsI, HPr-binding domain"/>
    <property type="match status" value="1"/>
</dbReference>
<feature type="domain" description="HPr" evidence="13">
    <location>
        <begin position="160"/>
        <end position="247"/>
    </location>
</feature>
<dbReference type="Pfam" id="PF05524">
    <property type="entry name" value="PEP-utilisers_N"/>
    <property type="match status" value="1"/>
</dbReference>
<evidence type="ECO:0000256" key="6">
    <source>
        <dbReference type="ARBA" id="ARBA00022679"/>
    </source>
</evidence>
<keyword evidence="6 14" id="KW-0808">Transferase</keyword>
<evidence type="ECO:0000256" key="1">
    <source>
        <dbReference type="ARBA" id="ARBA00001113"/>
    </source>
</evidence>
<dbReference type="InterPro" id="IPR040442">
    <property type="entry name" value="Pyrv_kinase-like_dom_sf"/>
</dbReference>
<dbReference type="InterPro" id="IPR004701">
    <property type="entry name" value="PTS_EIIA_man-typ"/>
</dbReference>
<sequence>MIAADMAAPPTAPVALLLVSHSAALAEATETLVRQMTGARVAVARAAGAGPDGRELGTDPLAIVAAIEALPETCRAIVVLMDIGSALLSADMARDMVPDALRAKLYLSPAPFVEGALAAATAAGADLPVARILAEAANALGAKHADIGPPQEAPPPIAATARRQVVIADPAGLHLRPAASIVATAARYDADIRLTVNGRSARGDSLTALLTLDATGGATCVIEAAGPQADGAAAALAAVLAQAPAKESVQEPAQAPLSAPAAEGVPSSAPAGAIPVSPGRVTGPLHVVRRAMPAIPDHPAQDRDAARQRLQAAIDAAFAQLGAGAPIMVAQAALLRDPALTDPAFLAIRQDGLNEAAAWWRAVTAAQARYDALSAPYLRARGQDVAEIGRAVLWHLVPESARPGPAIPDTPCILLVDALSAAEAASLPASVIGVLDRQGGATSHAAILLRGAGIPALAGVMLDGTPRTVAFDGATGEIVADPDAATAARFAQRVAGVLSDGPASLPLRDGTMLEFWANIGSVRDSMAAAAAGVAGAGLVRTEFLFLDRPDAPSEAEQQDRIAALLAPLAGRPVVLRVLDAGADKPMPFLALAHEDNPALGVRGLRALLRRPDFFRAHLRAILRAGAGMDLRIMMPMVTVADEMRAARALVAETCRALAIAVPPVGAMIEVPAAALRVRDLVEGCDFFSIGTNDLTQYVMAAERGQQALAAFADAAHPAVLDLCAHVVAQAAGRPVSVCGEAAGDPRTARLLVEAGIRRLSMGVARLASVRTCFATGLP</sequence>
<evidence type="ECO:0000259" key="13">
    <source>
        <dbReference type="PROSITE" id="PS51350"/>
    </source>
</evidence>
<reference evidence="14 15" key="1">
    <citation type="submission" date="2024-04" db="EMBL/GenBank/DDBJ databases">
        <title>Complete genome sequence of Nguyenibacter vanlangesis HBCM-1154, a strain capable of nitrogen fixation, IAA production, and phosphorus solubilization isolated from sugarcane soil.</title>
        <authorList>
            <person name="MY HANH P."/>
        </authorList>
    </citation>
    <scope>NUCLEOTIDE SEQUENCE [LARGE SCALE GENOMIC DNA]</scope>
    <source>
        <strain evidence="14 15">HBCM 1154</strain>
    </source>
</reference>
<dbReference type="SUPFAM" id="SSF53062">
    <property type="entry name" value="PTS system fructose IIA component-like"/>
    <property type="match status" value="1"/>
</dbReference>
<dbReference type="Pfam" id="PF00381">
    <property type="entry name" value="PTS-HPr"/>
    <property type="match status" value="1"/>
</dbReference>
<dbReference type="Pfam" id="PF03610">
    <property type="entry name" value="EIIA-man"/>
    <property type="match status" value="1"/>
</dbReference>
<comment type="catalytic activity">
    <reaction evidence="1">
        <text>dihydroxyacetone + phosphoenolpyruvate = dihydroxyacetone phosphate + pyruvate</text>
        <dbReference type="Rhea" id="RHEA:18381"/>
        <dbReference type="ChEBI" id="CHEBI:15361"/>
        <dbReference type="ChEBI" id="CHEBI:16016"/>
        <dbReference type="ChEBI" id="CHEBI:57642"/>
        <dbReference type="ChEBI" id="CHEBI:58702"/>
        <dbReference type="EC" id="2.7.1.121"/>
    </reaction>
</comment>
<evidence type="ECO:0000256" key="5">
    <source>
        <dbReference type="ARBA" id="ARBA00012095"/>
    </source>
</evidence>
<dbReference type="PROSITE" id="PS51350">
    <property type="entry name" value="PTS_HPR_DOM"/>
    <property type="match status" value="1"/>
</dbReference>
<dbReference type="CDD" id="cd00367">
    <property type="entry name" value="PTS-HPr_like"/>
    <property type="match status" value="1"/>
</dbReference>
<feature type="domain" description="PTS EIIA type-4" evidence="12">
    <location>
        <begin position="13"/>
        <end position="165"/>
    </location>
</feature>
<evidence type="ECO:0000256" key="2">
    <source>
        <dbReference type="ARBA" id="ARBA00001946"/>
    </source>
</evidence>
<evidence type="ECO:0000256" key="11">
    <source>
        <dbReference type="SAM" id="MobiDB-lite"/>
    </source>
</evidence>
<proteinExistence type="inferred from homology"/>
<comment type="subunit">
    <text evidence="10">Homodimer. The dihydroxyacetone kinase complex is composed of a homodimer of DhaM, a homodimer of DhaK and the subunit DhaL.</text>
</comment>
<keyword evidence="9" id="KW-0460">Magnesium</keyword>
<protein>
    <recommendedName>
        <fullName evidence="5">phosphoenolpyruvate--glycerone phosphotransferase</fullName>
        <ecNumber evidence="5">2.7.1.121</ecNumber>
    </recommendedName>
</protein>
<evidence type="ECO:0000313" key="15">
    <source>
        <dbReference type="Proteomes" id="UP001449795"/>
    </source>
</evidence>
<evidence type="ECO:0000256" key="7">
    <source>
        <dbReference type="ARBA" id="ARBA00022723"/>
    </source>
</evidence>
<dbReference type="SUPFAM" id="SSF51621">
    <property type="entry name" value="Phosphoenolpyruvate/pyruvate domain"/>
    <property type="match status" value="1"/>
</dbReference>
<evidence type="ECO:0000256" key="9">
    <source>
        <dbReference type="ARBA" id="ARBA00022842"/>
    </source>
</evidence>
<dbReference type="PROSITE" id="PS00742">
    <property type="entry name" value="PEP_ENZYMES_2"/>
    <property type="match status" value="1"/>
</dbReference>
<dbReference type="PRINTS" id="PR00107">
    <property type="entry name" value="PHOSPHOCPHPR"/>
</dbReference>
<dbReference type="PANTHER" id="PTHR46244:SF6">
    <property type="entry name" value="PHOSPHOENOLPYRUVATE-PROTEIN PHOSPHOTRANSFERASE"/>
    <property type="match status" value="1"/>
</dbReference>
<dbReference type="InterPro" id="IPR008731">
    <property type="entry name" value="PTS_EIN"/>
</dbReference>
<dbReference type="InterPro" id="IPR035895">
    <property type="entry name" value="HPr-like_sf"/>
</dbReference>
<dbReference type="Gene3D" id="3.30.1340.10">
    <property type="entry name" value="HPr-like"/>
    <property type="match status" value="1"/>
</dbReference>
<dbReference type="Gene3D" id="3.50.30.10">
    <property type="entry name" value="Phosphohistidine domain"/>
    <property type="match status" value="1"/>
</dbReference>
<dbReference type="InterPro" id="IPR012844">
    <property type="entry name" value="DhaM_N"/>
</dbReference>
<keyword evidence="8 14" id="KW-0418">Kinase</keyword>
<dbReference type="Pfam" id="PF02896">
    <property type="entry name" value="PEP-utilizers_C"/>
    <property type="match status" value="1"/>
</dbReference>
<dbReference type="InterPro" id="IPR000121">
    <property type="entry name" value="PEP_util_C"/>
</dbReference>
<evidence type="ECO:0000256" key="3">
    <source>
        <dbReference type="ARBA" id="ARBA00002788"/>
    </source>
</evidence>
<dbReference type="GO" id="GO:0047324">
    <property type="term" value="F:phosphoenolpyruvate-glycerone phosphotransferase activity"/>
    <property type="evidence" value="ECO:0007669"/>
    <property type="project" value="UniProtKB-EC"/>
</dbReference>
<evidence type="ECO:0000256" key="8">
    <source>
        <dbReference type="ARBA" id="ARBA00022777"/>
    </source>
</evidence>
<accession>A0ABZ3D917</accession>
<comment type="function">
    <text evidence="3">Component of the dihydroxyacetone kinase complex, which is responsible for the phosphoenolpyruvate (PEP)-dependent phosphorylation of dihydroxyacetone. DhaM serves as the phosphoryl donor. Is phosphorylated by phosphoenolpyruvate in an EI- and HPr-dependent reaction, and a phosphorelay system on histidine residues finally leads to phosphoryl transfer to DhaL and dihydroxyacetone.</text>
</comment>
<dbReference type="InterPro" id="IPR023151">
    <property type="entry name" value="PEP_util_CS"/>
</dbReference>
<dbReference type="PANTHER" id="PTHR46244">
    <property type="entry name" value="PHOSPHOENOLPYRUVATE-PROTEIN PHOSPHOTRANSFERASE"/>
    <property type="match status" value="1"/>
</dbReference>
<dbReference type="PRINTS" id="PR01736">
    <property type="entry name" value="PHPHTRNFRASE"/>
</dbReference>
<keyword evidence="15" id="KW-1185">Reference proteome</keyword>
<dbReference type="Gene3D" id="3.20.20.60">
    <property type="entry name" value="Phosphoenolpyruvate-binding domains"/>
    <property type="match status" value="1"/>
</dbReference>
<evidence type="ECO:0000256" key="10">
    <source>
        <dbReference type="ARBA" id="ARBA00046577"/>
    </source>
</evidence>
<dbReference type="InterPro" id="IPR036618">
    <property type="entry name" value="PtsI_HPr-bd_sf"/>
</dbReference>
<evidence type="ECO:0000313" key="14">
    <source>
        <dbReference type="EMBL" id="XAE44110.1"/>
    </source>
</evidence>
<dbReference type="PROSITE" id="PS51096">
    <property type="entry name" value="PTS_EIIA_TYPE_4"/>
    <property type="match status" value="1"/>
</dbReference>
<dbReference type="RefSeq" id="WP_342629422.1">
    <property type="nucleotide sequence ID" value="NZ_CP152276.1"/>
</dbReference>
<comment type="similarity">
    <text evidence="4">Belongs to the PEP-utilizing enzyme family.</text>
</comment>
<dbReference type="InterPro" id="IPR000032">
    <property type="entry name" value="HPr-like"/>
</dbReference>
<dbReference type="InterPro" id="IPR036662">
    <property type="entry name" value="PTS_EIIA_man-typ_sf"/>
</dbReference>
<dbReference type="SUPFAM" id="SSF47831">
    <property type="entry name" value="Enzyme I of the PEP:sugar phosphotransferase system HPr-binding (sub)domain"/>
    <property type="match status" value="1"/>
</dbReference>
<dbReference type="NCBIfam" id="TIGR01003">
    <property type="entry name" value="PTS_HPr_family"/>
    <property type="match status" value="1"/>
</dbReference>
<dbReference type="InterPro" id="IPR050499">
    <property type="entry name" value="PEP-utilizing_PTS_enzyme"/>
</dbReference>
<feature type="region of interest" description="Disordered" evidence="11">
    <location>
        <begin position="251"/>
        <end position="277"/>
    </location>
</feature>
<dbReference type="InterPro" id="IPR015813">
    <property type="entry name" value="Pyrv/PenolPyrv_kinase-like_dom"/>
</dbReference>
<keyword evidence="7" id="KW-0479">Metal-binding</keyword>
<dbReference type="EC" id="2.7.1.121" evidence="5"/>
<dbReference type="SUPFAM" id="SSF55594">
    <property type="entry name" value="HPr-like"/>
    <property type="match status" value="1"/>
</dbReference>
<dbReference type="NCBIfam" id="TIGR02364">
    <property type="entry name" value="dha_pts"/>
    <property type="match status" value="1"/>
</dbReference>
<dbReference type="Gene3D" id="3.40.50.510">
    <property type="entry name" value="Phosphotransferase system, mannose-type IIA component"/>
    <property type="match status" value="1"/>
</dbReference>
<dbReference type="EMBL" id="CP152276">
    <property type="protein sequence ID" value="XAE44110.1"/>
    <property type="molecule type" value="Genomic_DNA"/>
</dbReference>
<gene>
    <name evidence="14" type="primary">dhaM</name>
    <name evidence="14" type="ORF">AAC691_06660</name>
</gene>
<dbReference type="Pfam" id="PF00391">
    <property type="entry name" value="PEP-utilizers"/>
    <property type="match status" value="1"/>
</dbReference>
<dbReference type="InterPro" id="IPR036637">
    <property type="entry name" value="Phosphohistidine_dom_sf"/>
</dbReference>
<dbReference type="Proteomes" id="UP001449795">
    <property type="component" value="Chromosome"/>
</dbReference>
<dbReference type="InterPro" id="IPR008279">
    <property type="entry name" value="PEP-util_enz_mobile_dom"/>
</dbReference>
<evidence type="ECO:0000259" key="12">
    <source>
        <dbReference type="PROSITE" id="PS51096"/>
    </source>
</evidence>